<dbReference type="RefSeq" id="WP_131988654.1">
    <property type="nucleotide sequence ID" value="NZ_SMKL01000115.1"/>
</dbReference>
<comment type="caution">
    <text evidence="1">The sequence shown here is derived from an EMBL/GenBank/DDBJ whole genome shotgun (WGS) entry which is preliminary data.</text>
</comment>
<evidence type="ECO:0000313" key="1">
    <source>
        <dbReference type="EMBL" id="TDC45935.1"/>
    </source>
</evidence>
<protein>
    <submittedName>
        <fullName evidence="1">Uncharacterized protein</fullName>
    </submittedName>
</protein>
<dbReference type="Proteomes" id="UP000295621">
    <property type="component" value="Unassembled WGS sequence"/>
</dbReference>
<keyword evidence="2" id="KW-1185">Reference proteome</keyword>
<proteinExistence type="predicted"/>
<evidence type="ECO:0000313" key="2">
    <source>
        <dbReference type="Proteomes" id="UP000295621"/>
    </source>
</evidence>
<sequence length="68" mass="7765">MMAPHGKLRYRAKCADCPWEGRQFIRYGMADGAAHDHADAHTHITFVVDQYDLRIAGSTIRPKEPRRA</sequence>
<name>A0A4V2XVM3_9ACTN</name>
<reference evidence="1 2" key="1">
    <citation type="submission" date="2019-02" db="EMBL/GenBank/DDBJ databases">
        <title>Draft genome sequences of novel Actinobacteria.</title>
        <authorList>
            <person name="Sahin N."/>
            <person name="Ay H."/>
            <person name="Saygin H."/>
        </authorList>
    </citation>
    <scope>NUCLEOTIDE SEQUENCE [LARGE SCALE GENOMIC DNA]</scope>
    <source>
        <strain evidence="1 2">KC603</strain>
    </source>
</reference>
<dbReference type="AlphaFoldDB" id="A0A4V2XVM3"/>
<gene>
    <name evidence="1" type="ORF">E1212_28015</name>
</gene>
<accession>A0A4V2XVM3</accession>
<organism evidence="1 2">
    <name type="scientific">Jiangella ureilytica</name>
    <dbReference type="NCBI Taxonomy" id="2530374"/>
    <lineage>
        <taxon>Bacteria</taxon>
        <taxon>Bacillati</taxon>
        <taxon>Actinomycetota</taxon>
        <taxon>Actinomycetes</taxon>
        <taxon>Jiangellales</taxon>
        <taxon>Jiangellaceae</taxon>
        <taxon>Jiangella</taxon>
    </lineage>
</organism>
<dbReference type="EMBL" id="SMKL01000115">
    <property type="protein sequence ID" value="TDC45935.1"/>
    <property type="molecule type" value="Genomic_DNA"/>
</dbReference>